<accession>A0A0L0FEH7</accession>
<dbReference type="GO" id="GO:0005737">
    <property type="term" value="C:cytoplasm"/>
    <property type="evidence" value="ECO:0007669"/>
    <property type="project" value="TreeGrafter"/>
</dbReference>
<feature type="domain" description="Dihydroneopterin aldolase/epimerase" evidence="8">
    <location>
        <begin position="152"/>
        <end position="262"/>
    </location>
</feature>
<dbReference type="InterPro" id="IPR006157">
    <property type="entry name" value="FolB_dom"/>
</dbReference>
<dbReference type="SUPFAM" id="SSF55620">
    <property type="entry name" value="Tetrahydrobiopterin biosynthesis enzymes-like"/>
    <property type="match status" value="2"/>
</dbReference>
<keyword evidence="6" id="KW-0456">Lyase</keyword>
<comment type="catalytic activity">
    <reaction evidence="1">
        <text>7,8-dihydroneopterin = 6-hydroxymethyl-7,8-dihydropterin + glycolaldehyde</text>
        <dbReference type="Rhea" id="RHEA:10540"/>
        <dbReference type="ChEBI" id="CHEBI:17001"/>
        <dbReference type="ChEBI" id="CHEBI:17071"/>
        <dbReference type="ChEBI" id="CHEBI:44841"/>
        <dbReference type="EC" id="4.1.2.25"/>
    </reaction>
</comment>
<evidence type="ECO:0000256" key="4">
    <source>
        <dbReference type="ARBA" id="ARBA00013043"/>
    </source>
</evidence>
<dbReference type="GO" id="GO:0046656">
    <property type="term" value="P:folic acid biosynthetic process"/>
    <property type="evidence" value="ECO:0007669"/>
    <property type="project" value="UniProtKB-KW"/>
</dbReference>
<dbReference type="Pfam" id="PF02152">
    <property type="entry name" value="FolB"/>
    <property type="match status" value="2"/>
</dbReference>
<evidence type="ECO:0000256" key="3">
    <source>
        <dbReference type="ARBA" id="ARBA00005708"/>
    </source>
</evidence>
<dbReference type="EMBL" id="KQ244007">
    <property type="protein sequence ID" value="KNC74886.1"/>
    <property type="molecule type" value="Genomic_DNA"/>
</dbReference>
<evidence type="ECO:0000256" key="1">
    <source>
        <dbReference type="ARBA" id="ARBA00001353"/>
    </source>
</evidence>
<gene>
    <name evidence="9" type="ORF">SARC_12576</name>
</gene>
<dbReference type="Proteomes" id="UP000054560">
    <property type="component" value="Unassembled WGS sequence"/>
</dbReference>
<dbReference type="PANTHER" id="PTHR42844:SF1">
    <property type="entry name" value="DIHYDRONEOPTERIN ALDOLASE 1-RELATED"/>
    <property type="match status" value="1"/>
</dbReference>
<evidence type="ECO:0000256" key="7">
    <source>
        <dbReference type="ARBA" id="ARBA00032903"/>
    </source>
</evidence>
<feature type="domain" description="Dihydroneopterin aldolase/epimerase" evidence="8">
    <location>
        <begin position="4"/>
        <end position="110"/>
    </location>
</feature>
<dbReference type="EC" id="4.1.2.25" evidence="4"/>
<keyword evidence="10" id="KW-1185">Reference proteome</keyword>
<evidence type="ECO:0000259" key="8">
    <source>
        <dbReference type="SMART" id="SM00905"/>
    </source>
</evidence>
<name>A0A0L0FEH7_9EUKA</name>
<keyword evidence="5" id="KW-0289">Folate biosynthesis</keyword>
<comment type="pathway">
    <text evidence="2">Cofactor biosynthesis; tetrahydrofolate biosynthesis; 2-amino-4-hydroxy-6-hydroxymethyl-7,8-dihydropteridine diphosphate from 7,8-dihydroneopterin triphosphate: step 3/4.</text>
</comment>
<comment type="similarity">
    <text evidence="3">Belongs to the DHNA family.</text>
</comment>
<dbReference type="OrthoDB" id="615426at2759"/>
<dbReference type="STRING" id="667725.A0A0L0FEH7"/>
<dbReference type="AlphaFoldDB" id="A0A0L0FEH7"/>
<reference evidence="9 10" key="1">
    <citation type="submission" date="2011-02" db="EMBL/GenBank/DDBJ databases">
        <title>The Genome Sequence of Sphaeroforma arctica JP610.</title>
        <authorList>
            <consortium name="The Broad Institute Genome Sequencing Platform"/>
            <person name="Russ C."/>
            <person name="Cuomo C."/>
            <person name="Young S.K."/>
            <person name="Zeng Q."/>
            <person name="Gargeya S."/>
            <person name="Alvarado L."/>
            <person name="Berlin A."/>
            <person name="Chapman S.B."/>
            <person name="Chen Z."/>
            <person name="Freedman E."/>
            <person name="Gellesch M."/>
            <person name="Goldberg J."/>
            <person name="Griggs A."/>
            <person name="Gujja S."/>
            <person name="Heilman E."/>
            <person name="Heiman D."/>
            <person name="Howarth C."/>
            <person name="Mehta T."/>
            <person name="Neiman D."/>
            <person name="Pearson M."/>
            <person name="Roberts A."/>
            <person name="Saif S."/>
            <person name="Shea T."/>
            <person name="Shenoy N."/>
            <person name="Sisk P."/>
            <person name="Stolte C."/>
            <person name="Sykes S."/>
            <person name="White J."/>
            <person name="Yandava C."/>
            <person name="Burger G."/>
            <person name="Gray M.W."/>
            <person name="Holland P.W.H."/>
            <person name="King N."/>
            <person name="Lang F.B.F."/>
            <person name="Roger A.J."/>
            <person name="Ruiz-Trillo I."/>
            <person name="Haas B."/>
            <person name="Nusbaum C."/>
            <person name="Birren B."/>
        </authorList>
    </citation>
    <scope>NUCLEOTIDE SEQUENCE [LARGE SCALE GENOMIC DNA]</scope>
    <source>
        <strain evidence="9 10">JP610</strain>
    </source>
</reference>
<dbReference type="SMART" id="SM00905">
    <property type="entry name" value="FolB"/>
    <property type="match status" value="2"/>
</dbReference>
<dbReference type="GeneID" id="25913080"/>
<evidence type="ECO:0000313" key="10">
    <source>
        <dbReference type="Proteomes" id="UP000054560"/>
    </source>
</evidence>
<dbReference type="Gene3D" id="3.30.1130.10">
    <property type="match status" value="2"/>
</dbReference>
<organism evidence="9 10">
    <name type="scientific">Sphaeroforma arctica JP610</name>
    <dbReference type="NCBI Taxonomy" id="667725"/>
    <lineage>
        <taxon>Eukaryota</taxon>
        <taxon>Ichthyosporea</taxon>
        <taxon>Ichthyophonida</taxon>
        <taxon>Sphaeroforma</taxon>
    </lineage>
</organism>
<dbReference type="CDD" id="cd00534">
    <property type="entry name" value="DHNA_DHNTPE"/>
    <property type="match status" value="1"/>
</dbReference>
<dbReference type="eggNOG" id="KOG2544">
    <property type="taxonomic scope" value="Eukaryota"/>
</dbReference>
<proteinExistence type="inferred from homology"/>
<evidence type="ECO:0000256" key="5">
    <source>
        <dbReference type="ARBA" id="ARBA00022909"/>
    </source>
</evidence>
<dbReference type="InterPro" id="IPR006156">
    <property type="entry name" value="Dihydroneopterin_aldolase"/>
</dbReference>
<dbReference type="InterPro" id="IPR043133">
    <property type="entry name" value="GTP-CH-I_C/QueF"/>
</dbReference>
<dbReference type="NCBIfam" id="TIGR00526">
    <property type="entry name" value="folB_dom"/>
    <property type="match status" value="2"/>
</dbReference>
<dbReference type="RefSeq" id="XP_014148788.1">
    <property type="nucleotide sequence ID" value="XM_014293313.1"/>
</dbReference>
<evidence type="ECO:0000256" key="2">
    <source>
        <dbReference type="ARBA" id="ARBA00005013"/>
    </source>
</evidence>
<evidence type="ECO:0000256" key="6">
    <source>
        <dbReference type="ARBA" id="ARBA00023239"/>
    </source>
</evidence>
<sequence length="269" mass="29785">MVCDLECRSVVGVERWEREKLQKVIVNFTLFADVSKTGNTDNLSFSHNYGACSSIVSQYIEQSHFKTVEALAYGVSQVLIAGCGVVKACVRVEKPTAILYGRCAGVEMTRTCYDFPLGFLQCINEKYTLGKSNPVFEFPTETATSTTHEDKIFVSDLLIRCIIGVNSWERLQKQSVILDLTSTMDLGVAGTADSILHSCNYRDISTETVAFVEESQFLTLEAFVTAVAKLCVQRCHVNEITVKARKPTALLFAEASAVEITRKAEDFSL</sequence>
<dbReference type="GO" id="GO:0004150">
    <property type="term" value="F:dihydroneopterin aldolase activity"/>
    <property type="evidence" value="ECO:0007669"/>
    <property type="project" value="UniProtKB-EC"/>
</dbReference>
<protein>
    <recommendedName>
        <fullName evidence="4">dihydroneopterin aldolase</fullName>
        <ecNumber evidence="4">4.1.2.25</ecNumber>
    </recommendedName>
    <alternativeName>
        <fullName evidence="7">7,8-dihydroneopterin aldolase</fullName>
    </alternativeName>
</protein>
<dbReference type="PANTHER" id="PTHR42844">
    <property type="entry name" value="DIHYDRONEOPTERIN ALDOLASE 1-RELATED"/>
    <property type="match status" value="1"/>
</dbReference>
<evidence type="ECO:0000313" key="9">
    <source>
        <dbReference type="EMBL" id="KNC74886.1"/>
    </source>
</evidence>